<dbReference type="GO" id="GO:0005783">
    <property type="term" value="C:endoplasmic reticulum"/>
    <property type="evidence" value="ECO:0007669"/>
    <property type="project" value="TreeGrafter"/>
</dbReference>
<protein>
    <recommendedName>
        <fullName evidence="5">Acyltransferase C-terminal domain-containing protein</fullName>
    </recommendedName>
</protein>
<dbReference type="GO" id="GO:0016746">
    <property type="term" value="F:acyltransferase activity"/>
    <property type="evidence" value="ECO:0007669"/>
    <property type="project" value="UniProtKB-KW"/>
</dbReference>
<keyword evidence="3" id="KW-0012">Acyltransferase</keyword>
<evidence type="ECO:0000256" key="2">
    <source>
        <dbReference type="ARBA" id="ARBA00022679"/>
    </source>
</evidence>
<dbReference type="InterPro" id="IPR032098">
    <property type="entry name" value="Acyltransf_C"/>
</dbReference>
<evidence type="ECO:0000313" key="7">
    <source>
        <dbReference type="Proteomes" id="UP000053660"/>
    </source>
</evidence>
<gene>
    <name evidence="6" type="ORF">OESDEN_06663</name>
</gene>
<name>A0A0B1T851_OESDE</name>
<dbReference type="Pfam" id="PF16076">
    <property type="entry name" value="Acyltransf_C"/>
    <property type="match status" value="1"/>
</dbReference>
<dbReference type="AlphaFoldDB" id="A0A0B1T851"/>
<keyword evidence="4" id="KW-0472">Membrane</keyword>
<keyword evidence="4" id="KW-1133">Transmembrane helix</keyword>
<keyword evidence="4" id="KW-0812">Transmembrane</keyword>
<evidence type="ECO:0000313" key="6">
    <source>
        <dbReference type="EMBL" id="KHJ93429.1"/>
    </source>
</evidence>
<accession>A0A0B1T851</accession>
<feature type="transmembrane region" description="Helical" evidence="4">
    <location>
        <begin position="106"/>
        <end position="125"/>
    </location>
</feature>
<dbReference type="PANTHER" id="PTHR10983:SF20">
    <property type="entry name" value="LYSOPHOSPHATIDYLINOSITOL ACYLTRANSFERASE 10"/>
    <property type="match status" value="1"/>
</dbReference>
<keyword evidence="2" id="KW-0808">Transferase</keyword>
<dbReference type="Proteomes" id="UP000053660">
    <property type="component" value="Unassembled WGS sequence"/>
</dbReference>
<reference evidence="6 7" key="1">
    <citation type="submission" date="2014-03" db="EMBL/GenBank/DDBJ databases">
        <title>Draft genome of the hookworm Oesophagostomum dentatum.</title>
        <authorList>
            <person name="Mitreva M."/>
        </authorList>
    </citation>
    <scope>NUCLEOTIDE SEQUENCE [LARGE SCALE GENOMIC DNA]</scope>
    <source>
        <strain evidence="6 7">OD-Hann</strain>
    </source>
</reference>
<evidence type="ECO:0000256" key="1">
    <source>
        <dbReference type="ARBA" id="ARBA00008655"/>
    </source>
</evidence>
<comment type="similarity">
    <text evidence="1">Belongs to the 1-acyl-sn-glycerol-3-phosphate acyltransferase family.</text>
</comment>
<organism evidence="6 7">
    <name type="scientific">Oesophagostomum dentatum</name>
    <name type="common">Nodular worm</name>
    <dbReference type="NCBI Taxonomy" id="61180"/>
    <lineage>
        <taxon>Eukaryota</taxon>
        <taxon>Metazoa</taxon>
        <taxon>Ecdysozoa</taxon>
        <taxon>Nematoda</taxon>
        <taxon>Chromadorea</taxon>
        <taxon>Rhabditida</taxon>
        <taxon>Rhabditina</taxon>
        <taxon>Rhabditomorpha</taxon>
        <taxon>Strongyloidea</taxon>
        <taxon>Strongylidae</taxon>
        <taxon>Oesophagostomum</taxon>
    </lineage>
</organism>
<dbReference type="OrthoDB" id="186786at2759"/>
<evidence type="ECO:0000259" key="5">
    <source>
        <dbReference type="Pfam" id="PF16076"/>
    </source>
</evidence>
<dbReference type="EMBL" id="KN550775">
    <property type="protein sequence ID" value="KHJ93429.1"/>
    <property type="molecule type" value="Genomic_DNA"/>
</dbReference>
<proteinExistence type="inferred from homology"/>
<feature type="domain" description="Acyltransferase C-terminal" evidence="5">
    <location>
        <begin position="25"/>
        <end position="74"/>
    </location>
</feature>
<feature type="transmembrane region" description="Helical" evidence="4">
    <location>
        <begin position="131"/>
        <end position="149"/>
    </location>
</feature>
<dbReference type="PANTHER" id="PTHR10983">
    <property type="entry name" value="1-ACYLGLYCEROL-3-PHOSPHATE ACYLTRANSFERASE-RELATED"/>
    <property type="match status" value="1"/>
</dbReference>
<evidence type="ECO:0000256" key="3">
    <source>
        <dbReference type="ARBA" id="ARBA00023315"/>
    </source>
</evidence>
<dbReference type="GO" id="GO:0036149">
    <property type="term" value="P:phosphatidylinositol acyl-chain remodeling"/>
    <property type="evidence" value="ECO:0007669"/>
    <property type="project" value="TreeGrafter"/>
</dbReference>
<evidence type="ECO:0000256" key="4">
    <source>
        <dbReference type="SAM" id="Phobius"/>
    </source>
</evidence>
<sequence length="163" mass="19792">MPKQEQRVFHFSSKSTEYLLSLDLIMKGDCPREVHFHVKKISVSEVPKGEAECGRWLNELWLEKELRLEEFYSEPKPYNRRFCIEKGQRVWRNTHEPKLLAIGKRFCFWFWMFVVSVVAYHLTFLRPLQLLVLYFLVVFFVIKFLYGSLDKFVLYRWKQSLKS</sequence>
<keyword evidence="7" id="KW-1185">Reference proteome</keyword>